<organism evidence="1 2">
    <name type="scientific">Ensete ventricosum</name>
    <name type="common">Abyssinian banana</name>
    <name type="synonym">Musa ensete</name>
    <dbReference type="NCBI Taxonomy" id="4639"/>
    <lineage>
        <taxon>Eukaryota</taxon>
        <taxon>Viridiplantae</taxon>
        <taxon>Streptophyta</taxon>
        <taxon>Embryophyta</taxon>
        <taxon>Tracheophyta</taxon>
        <taxon>Spermatophyta</taxon>
        <taxon>Magnoliopsida</taxon>
        <taxon>Liliopsida</taxon>
        <taxon>Zingiberales</taxon>
        <taxon>Musaceae</taxon>
        <taxon>Ensete</taxon>
    </lineage>
</organism>
<dbReference type="Proteomes" id="UP000287651">
    <property type="component" value="Unassembled WGS sequence"/>
</dbReference>
<evidence type="ECO:0000313" key="1">
    <source>
        <dbReference type="EMBL" id="RRT79839.1"/>
    </source>
</evidence>
<dbReference type="AlphaFoldDB" id="A0A427AU92"/>
<proteinExistence type="predicted"/>
<dbReference type="EMBL" id="AMZH03001299">
    <property type="protein sequence ID" value="RRT79839.1"/>
    <property type="molecule type" value="Genomic_DNA"/>
</dbReference>
<name>A0A427AU92_ENSVE</name>
<accession>A0A427AU92</accession>
<sequence>MFLLPMFSGNVNDSSDLYVIWCSFVWFDLDILRKGRQPEGYDGRCYYVLNERVAL</sequence>
<evidence type="ECO:0000313" key="2">
    <source>
        <dbReference type="Proteomes" id="UP000287651"/>
    </source>
</evidence>
<gene>
    <name evidence="1" type="ORF">B296_00022582</name>
</gene>
<comment type="caution">
    <text evidence="1">The sequence shown here is derived from an EMBL/GenBank/DDBJ whole genome shotgun (WGS) entry which is preliminary data.</text>
</comment>
<reference evidence="1 2" key="1">
    <citation type="journal article" date="2014" name="Agronomy (Basel)">
        <title>A Draft Genome Sequence for Ensete ventricosum, the Drought-Tolerant Tree Against Hunger.</title>
        <authorList>
            <person name="Harrison J."/>
            <person name="Moore K.A."/>
            <person name="Paszkiewicz K."/>
            <person name="Jones T."/>
            <person name="Grant M."/>
            <person name="Ambacheew D."/>
            <person name="Muzemil S."/>
            <person name="Studholme D.J."/>
        </authorList>
    </citation>
    <scope>NUCLEOTIDE SEQUENCE [LARGE SCALE GENOMIC DNA]</scope>
</reference>
<protein>
    <submittedName>
        <fullName evidence="1">Uncharacterized protein</fullName>
    </submittedName>
</protein>